<evidence type="ECO:0000256" key="1">
    <source>
        <dbReference type="SAM" id="MobiDB-lite"/>
    </source>
</evidence>
<organism evidence="3">
    <name type="scientific">freshwater metagenome</name>
    <dbReference type="NCBI Taxonomy" id="449393"/>
    <lineage>
        <taxon>unclassified sequences</taxon>
        <taxon>metagenomes</taxon>
        <taxon>ecological metagenomes</taxon>
    </lineage>
</organism>
<name>A0A6J7PY59_9ZZZZ</name>
<gene>
    <name evidence="3" type="ORF">UFOPK4061_00846</name>
</gene>
<dbReference type="InterPro" id="IPR025295">
    <property type="entry name" value="eCIS_core_dom"/>
</dbReference>
<feature type="region of interest" description="Disordered" evidence="1">
    <location>
        <begin position="97"/>
        <end position="137"/>
    </location>
</feature>
<feature type="compositionally biased region" description="Basic and acidic residues" evidence="1">
    <location>
        <begin position="271"/>
        <end position="280"/>
    </location>
</feature>
<feature type="region of interest" description="Disordered" evidence="1">
    <location>
        <begin position="659"/>
        <end position="689"/>
    </location>
</feature>
<sequence length="729" mass="76767">MGVIDRLRDLLLVAPTAGEMPAETAERDRTTATMGEQRGDFMMLPPLRQTFGSMARLQRPIGDFLVTHRPTAVTNEPLTHGVEDGPLGLITARARRRPNRTVSRKQREALVHRERGEGEPDELDEAPAPNALPPLPLPRRLAASAKQSPALKPVEQRAVGAPVETGPAMPSLATPFLPTRSEVSKAVRAPAFKMAAAKRDKDPDIIVGNVVDSWSPVPFTAPDMPASTISNAPDSAPVLRRRASRGRVNVPIEPEDPDDALLEQALAESAISERDGDGARTPDAQAAGEGRSGQAPLLSARVRGAAPPEPASNSQTQVLQHRREADLDPDSPVDSIAPLPSAPTPPAGSVSSPIEPGSRGSSVASPLTSITARESMVNAAGVSADQRGSASTPLAERSAAAGPSHGPAVAPSGPNPRSRATLASRPPLVSAGTTGVQRRARDDSSSVRTATPTGLRATMPNSGSLAGAQPEPRSSGGSRSVAVPEQVRQAVRESVGTAPSEVVVHEGGRAEALTRSVNAEAFTRDGEIFLAADAPLDSTRGQQLLAHELTHVVQQQGGAARMPAEHTAEGQDLEAGARHAEGLMQSMHQAAPQLHHRSSSVNAPAIPQMVAGEGVQRSARDSAPPTGSPTPIASAPALSRGGPQPVNFLDDNWRIELGQRPEGLATSSMSDSELALSAAPPPITKDEKSGRLRDLERQAHELYPLIRQRLRAELVRDKERRGRMSREWG</sequence>
<feature type="region of interest" description="Disordered" evidence="1">
    <location>
        <begin position="219"/>
        <end position="500"/>
    </location>
</feature>
<accession>A0A6J7PY59</accession>
<evidence type="ECO:0000313" key="3">
    <source>
        <dbReference type="EMBL" id="CAB5010480.1"/>
    </source>
</evidence>
<feature type="region of interest" description="Disordered" evidence="1">
    <location>
        <begin position="612"/>
        <end position="647"/>
    </location>
</feature>
<evidence type="ECO:0000259" key="2">
    <source>
        <dbReference type="Pfam" id="PF13699"/>
    </source>
</evidence>
<feature type="domain" description="eCIS core" evidence="2">
    <location>
        <begin position="483"/>
        <end position="558"/>
    </location>
</feature>
<dbReference type="AlphaFoldDB" id="A0A6J7PY59"/>
<feature type="compositionally biased region" description="Polar residues" evidence="1">
    <location>
        <begin position="359"/>
        <end position="372"/>
    </location>
</feature>
<proteinExistence type="predicted"/>
<dbReference type="EMBL" id="CAFBPD010000136">
    <property type="protein sequence ID" value="CAB5010480.1"/>
    <property type="molecule type" value="Genomic_DNA"/>
</dbReference>
<dbReference type="Pfam" id="PF13699">
    <property type="entry name" value="eCIS_core"/>
    <property type="match status" value="1"/>
</dbReference>
<protein>
    <submittedName>
        <fullName evidence="3">Unannotated protein</fullName>
    </submittedName>
</protein>
<reference evidence="3" key="1">
    <citation type="submission" date="2020-05" db="EMBL/GenBank/DDBJ databases">
        <authorList>
            <person name="Chiriac C."/>
            <person name="Salcher M."/>
            <person name="Ghai R."/>
            <person name="Kavagutti S V."/>
        </authorList>
    </citation>
    <scope>NUCLEOTIDE SEQUENCE</scope>
</reference>
<feature type="compositionally biased region" description="Basic and acidic residues" evidence="1">
    <location>
        <begin position="105"/>
        <end position="118"/>
    </location>
</feature>